<dbReference type="SMART" id="SM00419">
    <property type="entry name" value="HTH_CRP"/>
    <property type="match status" value="1"/>
</dbReference>
<dbReference type="SUPFAM" id="SSF46785">
    <property type="entry name" value="Winged helix' DNA-binding domain"/>
    <property type="match status" value="1"/>
</dbReference>
<evidence type="ECO:0000256" key="3">
    <source>
        <dbReference type="ARBA" id="ARBA00023163"/>
    </source>
</evidence>
<dbReference type="RefSeq" id="WP_126986269.1">
    <property type="nucleotide sequence ID" value="NZ_ML133854.1"/>
</dbReference>
<keyword evidence="1" id="KW-0805">Transcription regulation</keyword>
<dbReference type="InterPro" id="IPR014710">
    <property type="entry name" value="RmlC-like_jellyroll"/>
</dbReference>
<dbReference type="PRINTS" id="PR00034">
    <property type="entry name" value="HTHCRP"/>
</dbReference>
<dbReference type="Pfam" id="PF13545">
    <property type="entry name" value="HTH_Crp_2"/>
    <property type="match status" value="1"/>
</dbReference>
<dbReference type="CDD" id="cd00038">
    <property type="entry name" value="CAP_ED"/>
    <property type="match status" value="1"/>
</dbReference>
<evidence type="ECO:0000313" key="6">
    <source>
        <dbReference type="EMBL" id="RRR18972.1"/>
    </source>
</evidence>
<evidence type="ECO:0000313" key="7">
    <source>
        <dbReference type="Proteomes" id="UP000274327"/>
    </source>
</evidence>
<dbReference type="InterPro" id="IPR018490">
    <property type="entry name" value="cNMP-bd_dom_sf"/>
</dbReference>
<dbReference type="SUPFAM" id="SSF51206">
    <property type="entry name" value="cAMP-binding domain-like"/>
    <property type="match status" value="1"/>
</dbReference>
<evidence type="ECO:0000259" key="5">
    <source>
        <dbReference type="PROSITE" id="PS51063"/>
    </source>
</evidence>
<dbReference type="InterPro" id="IPR036390">
    <property type="entry name" value="WH_DNA-bd_sf"/>
</dbReference>
<dbReference type="InterPro" id="IPR012318">
    <property type="entry name" value="HTH_CRP"/>
</dbReference>
<keyword evidence="3" id="KW-0804">Transcription</keyword>
<feature type="domain" description="HTH crp-type" evidence="5">
    <location>
        <begin position="169"/>
        <end position="243"/>
    </location>
</feature>
<dbReference type="EMBL" id="QOCI01000005">
    <property type="protein sequence ID" value="RRR18972.1"/>
    <property type="molecule type" value="Genomic_DNA"/>
</dbReference>
<dbReference type="Gene3D" id="2.60.120.10">
    <property type="entry name" value="Jelly Rolls"/>
    <property type="match status" value="1"/>
</dbReference>
<accession>A0A426SLJ1</accession>
<dbReference type="GO" id="GO:0003677">
    <property type="term" value="F:DNA binding"/>
    <property type="evidence" value="ECO:0007669"/>
    <property type="project" value="UniProtKB-KW"/>
</dbReference>
<reference evidence="6 7" key="1">
    <citation type="submission" date="2018-07" db="EMBL/GenBank/DDBJ databases">
        <title>Brachybacteriurn paraconglorneratum KCTC 9916.</title>
        <authorList>
            <person name="Li Y."/>
        </authorList>
    </citation>
    <scope>NUCLEOTIDE SEQUENCE [LARGE SCALE GENOMIC DNA]</scope>
    <source>
        <strain evidence="6 7">KCTC 9916</strain>
    </source>
</reference>
<dbReference type="Proteomes" id="UP000274327">
    <property type="component" value="Unassembled WGS sequence"/>
</dbReference>
<evidence type="ECO:0000256" key="1">
    <source>
        <dbReference type="ARBA" id="ARBA00023015"/>
    </source>
</evidence>
<comment type="caution">
    <text evidence="6">The sequence shown here is derived from an EMBL/GenBank/DDBJ whole genome shotgun (WGS) entry which is preliminary data.</text>
</comment>
<dbReference type="GO" id="GO:0005829">
    <property type="term" value="C:cytosol"/>
    <property type="evidence" value="ECO:0007669"/>
    <property type="project" value="TreeGrafter"/>
</dbReference>
<dbReference type="InterPro" id="IPR000595">
    <property type="entry name" value="cNMP-bd_dom"/>
</dbReference>
<proteinExistence type="predicted"/>
<dbReference type="InterPro" id="IPR050397">
    <property type="entry name" value="Env_Response_Regulators"/>
</dbReference>
<gene>
    <name evidence="6" type="ORF">DS079_07535</name>
</gene>
<dbReference type="Pfam" id="PF00027">
    <property type="entry name" value="cNMP_binding"/>
    <property type="match status" value="1"/>
</dbReference>
<dbReference type="PROSITE" id="PS51063">
    <property type="entry name" value="HTH_CRP_2"/>
    <property type="match status" value="1"/>
</dbReference>
<evidence type="ECO:0000256" key="2">
    <source>
        <dbReference type="ARBA" id="ARBA00023125"/>
    </source>
</evidence>
<protein>
    <submittedName>
        <fullName evidence="6">Crp/Fnr family transcriptional regulator</fullName>
    </submittedName>
</protein>
<dbReference type="SMART" id="SM00100">
    <property type="entry name" value="cNMP"/>
    <property type="match status" value="1"/>
</dbReference>
<dbReference type="GeneID" id="78120874"/>
<organism evidence="6 7">
    <name type="scientific">Brachybacterium paraconglomeratum</name>
    <dbReference type="NCBI Taxonomy" id="173362"/>
    <lineage>
        <taxon>Bacteria</taxon>
        <taxon>Bacillati</taxon>
        <taxon>Actinomycetota</taxon>
        <taxon>Actinomycetes</taxon>
        <taxon>Micrococcales</taxon>
        <taxon>Dermabacteraceae</taxon>
        <taxon>Brachybacterium</taxon>
    </lineage>
</organism>
<feature type="domain" description="Cyclic nucleotide-binding" evidence="4">
    <location>
        <begin position="35"/>
        <end position="155"/>
    </location>
</feature>
<evidence type="ECO:0000259" key="4">
    <source>
        <dbReference type="PROSITE" id="PS50042"/>
    </source>
</evidence>
<keyword evidence="7" id="KW-1185">Reference proteome</keyword>
<keyword evidence="2" id="KW-0238">DNA-binding</keyword>
<dbReference type="AlphaFoldDB" id="A0A426SLJ1"/>
<name>A0A426SLJ1_9MICO</name>
<dbReference type="PANTHER" id="PTHR24567:SF26">
    <property type="entry name" value="REGULATORY PROTEIN YEIL"/>
    <property type="match status" value="1"/>
</dbReference>
<sequence>MTAPEGRRTIPLAEVTLPHQCPAPVRLGVLSRSAYFHGLDAAALEGIDRRMRTATIGADEAVFRAGEEARALYVVAEGRVRMSQPTPSGALVVTDILGPGAMFGAMSSLGEPVHQRTATALVGSCVLQIGQAAFREVMVEQPVVGLRVVDDLAERLSRAQTDLGGQGPDTVEQRVARALLRLAETLGEDRGAQGLLLEVPLSRADLAGLARSTPESVSRVMSRLRREGIIDSGRRWTSILDRGAREERAAAS</sequence>
<dbReference type="PANTHER" id="PTHR24567">
    <property type="entry name" value="CRP FAMILY TRANSCRIPTIONAL REGULATORY PROTEIN"/>
    <property type="match status" value="1"/>
</dbReference>
<dbReference type="GO" id="GO:0003700">
    <property type="term" value="F:DNA-binding transcription factor activity"/>
    <property type="evidence" value="ECO:0007669"/>
    <property type="project" value="TreeGrafter"/>
</dbReference>
<dbReference type="PROSITE" id="PS50042">
    <property type="entry name" value="CNMP_BINDING_3"/>
    <property type="match status" value="1"/>
</dbReference>